<dbReference type="PANTHER" id="PTHR48104:SF30">
    <property type="entry name" value="METACASPASE-1"/>
    <property type="match status" value="1"/>
</dbReference>
<dbReference type="Gene3D" id="3.40.50.1460">
    <property type="match status" value="1"/>
</dbReference>
<dbReference type="InterPro" id="IPR029030">
    <property type="entry name" value="Caspase-like_dom_sf"/>
</dbReference>
<dbReference type="GO" id="GO:0005737">
    <property type="term" value="C:cytoplasm"/>
    <property type="evidence" value="ECO:0007669"/>
    <property type="project" value="TreeGrafter"/>
</dbReference>
<dbReference type="InterPro" id="IPR011189">
    <property type="entry name" value="UCP_caspase_lke"/>
</dbReference>
<dbReference type="EMBL" id="LATL02000175">
    <property type="protein sequence ID" value="KKD38291.1"/>
    <property type="molecule type" value="Genomic_DNA"/>
</dbReference>
<dbReference type="RefSeq" id="WP_046278329.1">
    <property type="nucleotide sequence ID" value="NZ_LATL02000175.1"/>
</dbReference>
<dbReference type="InterPro" id="IPR011600">
    <property type="entry name" value="Pept_C14_caspase"/>
</dbReference>
<dbReference type="AlphaFoldDB" id="A0A0F5YHB9"/>
<protein>
    <recommendedName>
        <fullName evidence="1">Peptidase C14 caspase domain-containing protein</fullName>
    </recommendedName>
</protein>
<evidence type="ECO:0000259" key="1">
    <source>
        <dbReference type="Pfam" id="PF00656"/>
    </source>
</evidence>
<dbReference type="SUPFAM" id="SSF52129">
    <property type="entry name" value="Caspase-like"/>
    <property type="match status" value="1"/>
</dbReference>
<evidence type="ECO:0000313" key="3">
    <source>
        <dbReference type="Proteomes" id="UP000033607"/>
    </source>
</evidence>
<name>A0A0F5YHB9_9CYAN</name>
<proteinExistence type="predicted"/>
<dbReference type="PANTHER" id="PTHR48104">
    <property type="entry name" value="METACASPASE-4"/>
    <property type="match status" value="1"/>
</dbReference>
<dbReference type="InterPro" id="IPR050452">
    <property type="entry name" value="Metacaspase"/>
</dbReference>
<dbReference type="Proteomes" id="UP000033607">
    <property type="component" value="Unassembled WGS sequence"/>
</dbReference>
<dbReference type="Pfam" id="PF00656">
    <property type="entry name" value="Peptidase_C14"/>
    <property type="match status" value="1"/>
</dbReference>
<accession>A0A0F5YHB9</accession>
<evidence type="ECO:0000313" key="2">
    <source>
        <dbReference type="EMBL" id="KKD38291.1"/>
    </source>
</evidence>
<reference evidence="2 3" key="1">
    <citation type="submission" date="2015-06" db="EMBL/GenBank/DDBJ databases">
        <title>Draft genome assembly of filamentous brackish cyanobacterium Limnoraphis robusta strain CS-951.</title>
        <authorList>
            <person name="Willis A."/>
            <person name="Parks M."/>
            <person name="Burford M.A."/>
        </authorList>
    </citation>
    <scope>NUCLEOTIDE SEQUENCE [LARGE SCALE GENOMIC DNA]</scope>
    <source>
        <strain evidence="2 3">CS-951</strain>
    </source>
</reference>
<dbReference type="GO" id="GO:0004197">
    <property type="term" value="F:cysteine-type endopeptidase activity"/>
    <property type="evidence" value="ECO:0007669"/>
    <property type="project" value="InterPro"/>
</dbReference>
<sequence length="756" mass="83012">MSQLKRRHFLQFAGSTLATLGLSQFDFFQQAERYGRVLAQTTPRKLALLVGINNYQGAKSLKGCLTDVELQKHLLIYRFGFNPSDIIIISDNSNLKPTRENIIQAFQEHLIKQAKPDDVVVFHYSGHGSLIKDPFPLDLKECRAENRPYNSCLYNGTIVPQNATPLGQQGEAVTVSDIMGQTLFLLMSRLQTDKLTTVLDSCHSGAGTRGNAVVRAARLTRSGEELIASQIELELQEQLLAELGWGKEEFQRKRTSGIAKGVALGSAGRTQEAIDAQFDGFHAGAFTYLLTRYLWQLTSTQSVESTYINLRRSTRSLAESKQSRTAQIPILEYQPGSNFNQKPLFLLNLTTPSAEAVITKIRGETIEFWLGGVASQNLTGSEKEGVFSVVNESGNIVGEIQQTSRVEGLFGIGKQISGDASAIKEGRLLREKIVGIPKNPKLKLALDESLGADLKTAQAELESNQWVELVPATQLDNSGYFLGRFTESYKQQQTPRNLEIELPSVNSVGLFQPDLTPEPQSFVRSNERIVDAINRLQPTFKRLLANQILGQLLNVSQGSPLQVQAEVFGGVNAIKVASRGAESGNPTANLLQVPSGTNLQVKVENFENQDLYLGVLVISATGSINILYPADWEAPEEASRIDRNGSLTVPRPREGNFQVRGESGRAPELLLLVSQEPLRQALKAMQTIARSRGMSRGFITGLTDNEPTDLINGLLEDLTGFSRSGQPDRNIASTQGSIPYETSKMVVLSAVIEIIN</sequence>
<dbReference type="PIRSF" id="PIRSF007398">
    <property type="entry name" value="Sll0148_caspase"/>
    <property type="match status" value="1"/>
</dbReference>
<gene>
    <name evidence="2" type="ORF">WN50_09670</name>
</gene>
<dbReference type="GO" id="GO:0006508">
    <property type="term" value="P:proteolysis"/>
    <property type="evidence" value="ECO:0007669"/>
    <property type="project" value="InterPro"/>
</dbReference>
<dbReference type="InterPro" id="IPR006311">
    <property type="entry name" value="TAT_signal"/>
</dbReference>
<comment type="caution">
    <text evidence="2">The sequence shown here is derived from an EMBL/GenBank/DDBJ whole genome shotgun (WGS) entry which is preliminary data.</text>
</comment>
<dbReference type="PROSITE" id="PS51318">
    <property type="entry name" value="TAT"/>
    <property type="match status" value="1"/>
</dbReference>
<feature type="domain" description="Peptidase C14 caspase" evidence="1">
    <location>
        <begin position="44"/>
        <end position="333"/>
    </location>
</feature>
<organism evidence="2 3">
    <name type="scientific">Limnoraphis robusta CS-951</name>
    <dbReference type="NCBI Taxonomy" id="1637645"/>
    <lineage>
        <taxon>Bacteria</taxon>
        <taxon>Bacillati</taxon>
        <taxon>Cyanobacteriota</taxon>
        <taxon>Cyanophyceae</taxon>
        <taxon>Oscillatoriophycideae</taxon>
        <taxon>Oscillatoriales</taxon>
        <taxon>Sirenicapillariaceae</taxon>
        <taxon>Limnoraphis</taxon>
    </lineage>
</organism>
<dbReference type="OrthoDB" id="505527at2"/>